<reference evidence="2" key="2">
    <citation type="submission" date="2004-02" db="EMBL/GenBank/DDBJ databases">
        <authorList>
            <consortium name="Genoscope"/>
            <consortium name="Whitehead Institute Centre for Genome Research"/>
        </authorList>
    </citation>
    <scope>NUCLEOTIDE SEQUENCE</scope>
</reference>
<organism evidence="2">
    <name type="scientific">Tetraodon nigroviridis</name>
    <name type="common">Spotted green pufferfish</name>
    <name type="synonym">Chelonodon nigroviridis</name>
    <dbReference type="NCBI Taxonomy" id="99883"/>
    <lineage>
        <taxon>Eukaryota</taxon>
        <taxon>Metazoa</taxon>
        <taxon>Chordata</taxon>
        <taxon>Craniata</taxon>
        <taxon>Vertebrata</taxon>
        <taxon>Euteleostomi</taxon>
        <taxon>Actinopterygii</taxon>
        <taxon>Neopterygii</taxon>
        <taxon>Teleostei</taxon>
        <taxon>Neoteleostei</taxon>
        <taxon>Acanthomorphata</taxon>
        <taxon>Eupercaria</taxon>
        <taxon>Tetraodontiformes</taxon>
        <taxon>Tetradontoidea</taxon>
        <taxon>Tetraodontidae</taxon>
        <taxon>Tetraodon</taxon>
    </lineage>
</organism>
<evidence type="ECO:0000313" key="2">
    <source>
        <dbReference type="EMBL" id="CAG14789.1"/>
    </source>
</evidence>
<name>Q4R9Z4_TETNG</name>
<gene>
    <name evidence="2" type="ORF">GSTENG00038435001</name>
</gene>
<dbReference type="KEGG" id="tng:GSTEN00038435G001"/>
<dbReference type="EMBL" id="CAAE01024814">
    <property type="protein sequence ID" value="CAG14789.1"/>
    <property type="molecule type" value="Genomic_DNA"/>
</dbReference>
<feature type="compositionally biased region" description="Polar residues" evidence="1">
    <location>
        <begin position="30"/>
        <end position="41"/>
    </location>
</feature>
<protein>
    <submittedName>
        <fullName evidence="2">(spotted green pufferfish) hypothetical protein</fullName>
    </submittedName>
</protein>
<feature type="region of interest" description="Disordered" evidence="1">
    <location>
        <begin position="1"/>
        <end position="44"/>
    </location>
</feature>
<reference evidence="2" key="1">
    <citation type="journal article" date="2004" name="Nature">
        <title>Genome duplication in the teleost fish Tetraodon nigroviridis reveals the early vertebrate proto-karyotype.</title>
        <authorList>
            <person name="Jaillon O."/>
            <person name="Aury J.-M."/>
            <person name="Brunet F."/>
            <person name="Petit J.-L."/>
            <person name="Stange-Thomann N."/>
            <person name="Mauceli E."/>
            <person name="Bouneau L."/>
            <person name="Fischer C."/>
            <person name="Ozouf-Costaz C."/>
            <person name="Bernot A."/>
            <person name="Nicaud S."/>
            <person name="Jaffe D."/>
            <person name="Fisher S."/>
            <person name="Lutfalla G."/>
            <person name="Dossat C."/>
            <person name="Segurens B."/>
            <person name="Dasilva C."/>
            <person name="Salanoubat M."/>
            <person name="Levy M."/>
            <person name="Boudet N."/>
            <person name="Castellano S."/>
            <person name="Anthouard V."/>
            <person name="Jubin C."/>
            <person name="Castelli V."/>
            <person name="Katinka M."/>
            <person name="Vacherie B."/>
            <person name="Biemont C."/>
            <person name="Skalli Z."/>
            <person name="Cattolico L."/>
            <person name="Poulain J."/>
            <person name="De Berardinis V."/>
            <person name="Cruaud C."/>
            <person name="Duprat S."/>
            <person name="Brottier P."/>
            <person name="Coutanceau J.-P."/>
            <person name="Gouzy J."/>
            <person name="Parra G."/>
            <person name="Lardier G."/>
            <person name="Chapple C."/>
            <person name="McKernan K.J."/>
            <person name="McEwan P."/>
            <person name="Bosak S."/>
            <person name="Kellis M."/>
            <person name="Volff J.-N."/>
            <person name="Guigo R."/>
            <person name="Zody M.C."/>
            <person name="Mesirov J."/>
            <person name="Lindblad-Toh K."/>
            <person name="Birren B."/>
            <person name="Nusbaum C."/>
            <person name="Kahn D."/>
            <person name="Robinson-Rechavi M."/>
            <person name="Laudet V."/>
            <person name="Schachter V."/>
            <person name="Quetier F."/>
            <person name="Saurin W."/>
            <person name="Scarpelli C."/>
            <person name="Wincker P."/>
            <person name="Lander E.S."/>
            <person name="Weissenbach J."/>
            <person name="Roest Crollius H."/>
        </authorList>
    </citation>
    <scope>NUCLEOTIDE SEQUENCE [LARGE SCALE GENOMIC DNA]</scope>
</reference>
<evidence type="ECO:0000256" key="1">
    <source>
        <dbReference type="SAM" id="MobiDB-lite"/>
    </source>
</evidence>
<feature type="non-terminal residue" evidence="2">
    <location>
        <position position="101"/>
    </location>
</feature>
<comment type="caution">
    <text evidence="2">The sequence shown here is derived from an EMBL/GenBank/DDBJ whole genome shotgun (WGS) entry which is preliminary data.</text>
</comment>
<proteinExistence type="predicted"/>
<accession>Q4R9Z4</accession>
<feature type="compositionally biased region" description="Low complexity" evidence="1">
    <location>
        <begin position="16"/>
        <end position="29"/>
    </location>
</feature>
<dbReference type="AlphaFoldDB" id="Q4R9Z4"/>
<sequence length="101" mass="11443">VPEGSRHGEVPGRGVPQLLPGNLQLPNQQESGNLQGGQQLPHTPGLALQRWAHTHTHTHTHTPGLGLQRWAHTHTHTHTHRQRTHTHSSHAFLFHFFFFSF</sequence>
<feature type="compositionally biased region" description="Basic and acidic residues" evidence="1">
    <location>
        <begin position="1"/>
        <end position="10"/>
    </location>
</feature>